<accession>A0A8D8MAH9</accession>
<proteinExistence type="predicted"/>
<protein>
    <submittedName>
        <fullName evidence="1">Uncharacterized protein</fullName>
    </submittedName>
</protein>
<name>A0A8D8MAH9_9HEMI</name>
<evidence type="ECO:0000313" key="1">
    <source>
        <dbReference type="EMBL" id="CAG6620853.1"/>
    </source>
</evidence>
<dbReference type="AlphaFoldDB" id="A0A8D8MAH9"/>
<organism evidence="1">
    <name type="scientific">Cacopsylla melanoneura</name>
    <dbReference type="NCBI Taxonomy" id="428564"/>
    <lineage>
        <taxon>Eukaryota</taxon>
        <taxon>Metazoa</taxon>
        <taxon>Ecdysozoa</taxon>
        <taxon>Arthropoda</taxon>
        <taxon>Hexapoda</taxon>
        <taxon>Insecta</taxon>
        <taxon>Pterygota</taxon>
        <taxon>Neoptera</taxon>
        <taxon>Paraneoptera</taxon>
        <taxon>Hemiptera</taxon>
        <taxon>Sternorrhyncha</taxon>
        <taxon>Psylloidea</taxon>
        <taxon>Psyllidae</taxon>
        <taxon>Psyllinae</taxon>
        <taxon>Cacopsylla</taxon>
    </lineage>
</organism>
<reference evidence="1" key="1">
    <citation type="submission" date="2021-05" db="EMBL/GenBank/DDBJ databases">
        <authorList>
            <person name="Alioto T."/>
            <person name="Alioto T."/>
            <person name="Gomez Garrido J."/>
        </authorList>
    </citation>
    <scope>NUCLEOTIDE SEQUENCE</scope>
</reference>
<sequence>MRPSVVMRENLRLGNYLNYFSLRIFPYKRGKTKNAFIIQRSKEKLKIGIFLQKVFSSTKGICLYKRDFPRLKVSTELSAETIHVFSFQSVFRSYGVGVYNL</sequence>
<dbReference type="EMBL" id="HBUF01048674">
    <property type="protein sequence ID" value="CAG6620853.1"/>
    <property type="molecule type" value="Transcribed_RNA"/>
</dbReference>